<dbReference type="PANTHER" id="PTHR10587:SF133">
    <property type="entry name" value="CHITIN DEACETYLASE 1-RELATED"/>
    <property type="match status" value="1"/>
</dbReference>
<evidence type="ECO:0000256" key="1">
    <source>
        <dbReference type="ARBA" id="ARBA00022723"/>
    </source>
</evidence>
<name>A0ABW4YFX0_9BACL</name>
<dbReference type="InterPro" id="IPR002509">
    <property type="entry name" value="NODB_dom"/>
</dbReference>
<feature type="region of interest" description="Disordered" evidence="3">
    <location>
        <begin position="22"/>
        <end position="61"/>
    </location>
</feature>
<evidence type="ECO:0000256" key="3">
    <source>
        <dbReference type="SAM" id="MobiDB-lite"/>
    </source>
</evidence>
<dbReference type="Proteomes" id="UP001597362">
    <property type="component" value="Unassembled WGS sequence"/>
</dbReference>
<dbReference type="RefSeq" id="WP_377769557.1">
    <property type="nucleotide sequence ID" value="NZ_JBHUHO010000007.1"/>
</dbReference>
<accession>A0ABW4YFX0</accession>
<dbReference type="GO" id="GO:0016787">
    <property type="term" value="F:hydrolase activity"/>
    <property type="evidence" value="ECO:0007669"/>
    <property type="project" value="UniProtKB-KW"/>
</dbReference>
<feature type="domain" description="NodB homology" evidence="5">
    <location>
        <begin position="87"/>
        <end position="270"/>
    </location>
</feature>
<dbReference type="PROSITE" id="PS51677">
    <property type="entry name" value="NODB"/>
    <property type="match status" value="1"/>
</dbReference>
<dbReference type="EC" id="3.-.-.-" evidence="6"/>
<feature type="signal peptide" evidence="4">
    <location>
        <begin position="1"/>
        <end position="21"/>
    </location>
</feature>
<dbReference type="InterPro" id="IPR050248">
    <property type="entry name" value="Polysacc_deacetylase_ArnD"/>
</dbReference>
<keyword evidence="2 6" id="KW-0378">Hydrolase</keyword>
<evidence type="ECO:0000313" key="6">
    <source>
        <dbReference type="EMBL" id="MFD2114543.1"/>
    </source>
</evidence>
<keyword evidence="7" id="KW-1185">Reference proteome</keyword>
<reference evidence="7" key="1">
    <citation type="journal article" date="2019" name="Int. J. Syst. Evol. Microbiol.">
        <title>The Global Catalogue of Microorganisms (GCM) 10K type strain sequencing project: providing services to taxonomists for standard genome sequencing and annotation.</title>
        <authorList>
            <consortium name="The Broad Institute Genomics Platform"/>
            <consortium name="The Broad Institute Genome Sequencing Center for Infectious Disease"/>
            <person name="Wu L."/>
            <person name="Ma J."/>
        </authorList>
    </citation>
    <scope>NUCLEOTIDE SEQUENCE [LARGE SCALE GENOMIC DNA]</scope>
    <source>
        <strain evidence="7">GH52</strain>
    </source>
</reference>
<dbReference type="Pfam" id="PF01522">
    <property type="entry name" value="Polysacc_deac_1"/>
    <property type="match status" value="1"/>
</dbReference>
<evidence type="ECO:0000256" key="4">
    <source>
        <dbReference type="SAM" id="SignalP"/>
    </source>
</evidence>
<evidence type="ECO:0000259" key="5">
    <source>
        <dbReference type="PROSITE" id="PS51677"/>
    </source>
</evidence>
<keyword evidence="1" id="KW-0479">Metal-binding</keyword>
<dbReference type="PROSITE" id="PS51257">
    <property type="entry name" value="PROKAR_LIPOPROTEIN"/>
    <property type="match status" value="1"/>
</dbReference>
<dbReference type="PANTHER" id="PTHR10587">
    <property type="entry name" value="GLYCOSYL TRANSFERASE-RELATED"/>
    <property type="match status" value="1"/>
</dbReference>
<proteinExistence type="predicted"/>
<evidence type="ECO:0000256" key="2">
    <source>
        <dbReference type="ARBA" id="ARBA00022801"/>
    </source>
</evidence>
<dbReference type="InterPro" id="IPR011330">
    <property type="entry name" value="Glyco_hydro/deAcase_b/a-brl"/>
</dbReference>
<dbReference type="Gene3D" id="3.20.20.370">
    <property type="entry name" value="Glycoside hydrolase/deacetylase"/>
    <property type="match status" value="1"/>
</dbReference>
<dbReference type="EMBL" id="JBHUHO010000007">
    <property type="protein sequence ID" value="MFD2114543.1"/>
    <property type="molecule type" value="Genomic_DNA"/>
</dbReference>
<protein>
    <submittedName>
        <fullName evidence="6">Polysaccharide deacetylase family protein</fullName>
        <ecNumber evidence="6">3.-.-.-</ecNumber>
    </submittedName>
</protein>
<organism evidence="6 7">
    <name type="scientific">Paenibacillus yanchengensis</name>
    <dbReference type="NCBI Taxonomy" id="2035833"/>
    <lineage>
        <taxon>Bacteria</taxon>
        <taxon>Bacillati</taxon>
        <taxon>Bacillota</taxon>
        <taxon>Bacilli</taxon>
        <taxon>Bacillales</taxon>
        <taxon>Paenibacillaceae</taxon>
        <taxon>Paenibacillus</taxon>
    </lineage>
</organism>
<feature type="compositionally biased region" description="Low complexity" evidence="3">
    <location>
        <begin position="22"/>
        <end position="33"/>
    </location>
</feature>
<dbReference type="SUPFAM" id="SSF88713">
    <property type="entry name" value="Glycoside hydrolase/deacetylase"/>
    <property type="match status" value="1"/>
</dbReference>
<sequence length="281" mass="31404">MIRRWILPLLLLIVVSGCAMSSQQEQPTPSSTPNMQSQSVQPLSEQATPLLNGGPEIEHRKSDPMTLSQLRAKYPSTFILNAPSAKTEVALTFDDGPDEYFTPQVLDILQKEGVKATFFLVGNRMEAHPDVVQRIIENGHIIGNHSYSHPNYATLKDKQFQKEILKTDKVIQRFTGYKPSFLRPPYGNITEEQIKWLASQHKRVVNWNVDSLDWKQINAAEVSKNILTKVHPGSIILQHSAGGVGQDLQGTVDALSDIIAKIKERGMTFVTIPELLDMPKG</sequence>
<gene>
    <name evidence="6" type="ORF">ACFSJH_02130</name>
</gene>
<comment type="caution">
    <text evidence="6">The sequence shown here is derived from an EMBL/GenBank/DDBJ whole genome shotgun (WGS) entry which is preliminary data.</text>
</comment>
<dbReference type="CDD" id="cd10917">
    <property type="entry name" value="CE4_NodB_like_6s_7s"/>
    <property type="match status" value="1"/>
</dbReference>
<evidence type="ECO:0000313" key="7">
    <source>
        <dbReference type="Proteomes" id="UP001597362"/>
    </source>
</evidence>
<feature type="chain" id="PRO_5047502417" evidence="4">
    <location>
        <begin position="22"/>
        <end position="281"/>
    </location>
</feature>
<feature type="compositionally biased region" description="Polar residues" evidence="3">
    <location>
        <begin position="34"/>
        <end position="49"/>
    </location>
</feature>
<keyword evidence="4" id="KW-0732">Signal</keyword>